<sequence>MTKWLLNAQISFINIKTIQTTLKQVKEPLQDRASLASDVSLAAMLLLLGVLLLFCGAQALPSWNETADFSSSGLSNALAALAVSAGLLIVSWWLLGFLAAFCSAVAWANGFRRFASYSSRLSPIFMRRLVATILGINLLAISAASVSVATAAGSDPAWSTDQSSQATQIPTEDLVDPAWRAEPPGVRPGLLLPAPSRAPLAEFSPFEVVRPGDCLWTIAARALGSFASDAEIAHEWPRWYATNRELIGNDPNLLTPGTLLQTPPQS</sequence>
<evidence type="ECO:0000313" key="3">
    <source>
        <dbReference type="Proteomes" id="UP000002007"/>
    </source>
</evidence>
<keyword evidence="3" id="KW-1185">Reference proteome</keyword>
<reference evidence="3" key="1">
    <citation type="journal article" date="2008" name="J. Bacteriol.">
        <title>Genome sequence of the fish pathogen Renibacterium salmoninarum suggests reductive evolution away from an environmental Arthrobacter ancestor.</title>
        <authorList>
            <person name="Wiens G.D."/>
            <person name="Rockey D.D."/>
            <person name="Wu Z."/>
            <person name="Chang J."/>
            <person name="Levy R."/>
            <person name="Crane S."/>
            <person name="Chen D.S."/>
            <person name="Capri G.R."/>
            <person name="Burnett J.R."/>
            <person name="Sudheesh P.S."/>
            <person name="Schipma M.J."/>
            <person name="Burd H."/>
            <person name="Bhattacharyya A."/>
            <person name="Rhodes L.D."/>
            <person name="Kaul R."/>
            <person name="Strom M.S."/>
        </authorList>
    </citation>
    <scope>NUCLEOTIDE SEQUENCE [LARGE SCALE GENOMIC DNA]</scope>
    <source>
        <strain evidence="3">ATCC 33209 / DSM 20767 / JCM 11484 / NBRC 15589 / NCIMB 2235</strain>
    </source>
</reference>
<feature type="transmembrane region" description="Helical" evidence="1">
    <location>
        <begin position="129"/>
        <end position="152"/>
    </location>
</feature>
<keyword evidence="1" id="KW-0472">Membrane</keyword>
<evidence type="ECO:0000313" key="2">
    <source>
        <dbReference type="EMBL" id="ABY23364.1"/>
    </source>
</evidence>
<organism evidence="2 3">
    <name type="scientific">Renibacterium salmoninarum (strain ATCC 33209 / DSM 20767 / JCM 11484 / NBRC 15589 / NCIMB 2235)</name>
    <dbReference type="NCBI Taxonomy" id="288705"/>
    <lineage>
        <taxon>Bacteria</taxon>
        <taxon>Bacillati</taxon>
        <taxon>Actinomycetota</taxon>
        <taxon>Actinomycetes</taxon>
        <taxon>Micrococcales</taxon>
        <taxon>Micrococcaceae</taxon>
        <taxon>Renibacterium</taxon>
    </lineage>
</organism>
<evidence type="ECO:0000256" key="1">
    <source>
        <dbReference type="SAM" id="Phobius"/>
    </source>
</evidence>
<dbReference type="Proteomes" id="UP000002007">
    <property type="component" value="Chromosome"/>
</dbReference>
<name>A9WMN6_RENSM</name>
<dbReference type="EMBL" id="CP000910">
    <property type="protein sequence ID" value="ABY23364.1"/>
    <property type="molecule type" value="Genomic_DNA"/>
</dbReference>
<accession>A9WMN6</accession>
<keyword evidence="1" id="KW-0812">Transmembrane</keyword>
<dbReference type="KEGG" id="rsa:RSal33209_1628"/>
<dbReference type="Gene3D" id="3.10.350.10">
    <property type="entry name" value="LysM domain"/>
    <property type="match status" value="1"/>
</dbReference>
<gene>
    <name evidence="2" type="ordered locus">RSal33209_1628</name>
</gene>
<dbReference type="eggNOG" id="COG1652">
    <property type="taxonomic scope" value="Bacteria"/>
</dbReference>
<dbReference type="InterPro" id="IPR018392">
    <property type="entry name" value="LysM"/>
</dbReference>
<evidence type="ECO:0008006" key="4">
    <source>
        <dbReference type="Google" id="ProtNLM"/>
    </source>
</evidence>
<feature type="transmembrane region" description="Helical" evidence="1">
    <location>
        <begin position="39"/>
        <end position="60"/>
    </location>
</feature>
<dbReference type="CDD" id="cd00118">
    <property type="entry name" value="LysM"/>
    <property type="match status" value="1"/>
</dbReference>
<proteinExistence type="predicted"/>
<dbReference type="STRING" id="288705.RSal33209_1628"/>
<protein>
    <recommendedName>
        <fullName evidence="4">LysM domain-containing protein</fullName>
    </recommendedName>
</protein>
<feature type="transmembrane region" description="Helical" evidence="1">
    <location>
        <begin position="80"/>
        <end position="108"/>
    </location>
</feature>
<dbReference type="HOGENOM" id="CLU_082660_0_0_11"/>
<keyword evidence="1" id="KW-1133">Transmembrane helix</keyword>
<dbReference type="InterPro" id="IPR036779">
    <property type="entry name" value="LysM_dom_sf"/>
</dbReference>
<dbReference type="AlphaFoldDB" id="A9WMN6"/>